<evidence type="ECO:0000313" key="9">
    <source>
        <dbReference type="EnsemblMetazoa" id="XP_014249023.1"/>
    </source>
</evidence>
<dbReference type="InterPro" id="IPR047762">
    <property type="entry name" value="EHMT_CRR"/>
</dbReference>
<dbReference type="CTD" id="30971"/>
<dbReference type="OrthoDB" id="616263at2759"/>
<feature type="region of interest" description="Disordered" evidence="6">
    <location>
        <begin position="47"/>
        <end position="387"/>
    </location>
</feature>
<keyword evidence="5" id="KW-0040">ANK repeat</keyword>
<feature type="repeat" description="ANK" evidence="5">
    <location>
        <begin position="762"/>
        <end position="794"/>
    </location>
</feature>
<protein>
    <submittedName>
        <fullName evidence="9">Uncharacterized protein</fullName>
    </submittedName>
</protein>
<proteinExistence type="predicted"/>
<dbReference type="InterPro" id="IPR036770">
    <property type="entry name" value="Ankyrin_rpt-contain_sf"/>
</dbReference>
<dbReference type="Gene3D" id="1.25.40.20">
    <property type="entry name" value="Ankyrin repeat-containing domain"/>
    <property type="match status" value="2"/>
</dbReference>
<dbReference type="CDD" id="cd10543">
    <property type="entry name" value="SET_EHMT"/>
    <property type="match status" value="1"/>
</dbReference>
<dbReference type="Proteomes" id="UP000494040">
    <property type="component" value="Unassembled WGS sequence"/>
</dbReference>
<evidence type="ECO:0000259" key="8">
    <source>
        <dbReference type="PROSITE" id="PS50867"/>
    </source>
</evidence>
<dbReference type="GO" id="GO:0002039">
    <property type="term" value="F:p53 binding"/>
    <property type="evidence" value="ECO:0007669"/>
    <property type="project" value="InterPro"/>
</dbReference>
<evidence type="ECO:0000256" key="5">
    <source>
        <dbReference type="PROSITE-ProRule" id="PRU00023"/>
    </source>
</evidence>
<keyword evidence="2" id="KW-0158">Chromosome</keyword>
<keyword evidence="4" id="KW-0949">S-adenosyl-L-methionine</keyword>
<dbReference type="SMART" id="SM00317">
    <property type="entry name" value="SET"/>
    <property type="match status" value="1"/>
</dbReference>
<comment type="subcellular location">
    <subcellularLocation>
        <location evidence="1">Chromosome</location>
    </subcellularLocation>
</comment>
<feature type="region of interest" description="Disordered" evidence="6">
    <location>
        <begin position="1"/>
        <end position="34"/>
    </location>
</feature>
<dbReference type="SUPFAM" id="SSF82199">
    <property type="entry name" value="SET domain"/>
    <property type="match status" value="1"/>
</dbReference>
<feature type="compositionally biased region" description="Acidic residues" evidence="6">
    <location>
        <begin position="133"/>
        <end position="159"/>
    </location>
</feature>
<evidence type="ECO:0000256" key="3">
    <source>
        <dbReference type="ARBA" id="ARBA00022603"/>
    </source>
</evidence>
<dbReference type="RefSeq" id="XP_014249022.1">
    <property type="nucleotide sequence ID" value="XM_014393536.2"/>
</dbReference>
<dbReference type="SMART" id="SM00468">
    <property type="entry name" value="PreSET"/>
    <property type="match status" value="1"/>
</dbReference>
<dbReference type="EnsemblMetazoa" id="XM_014393537.2">
    <property type="protein sequence ID" value="XP_014249023.1"/>
    <property type="gene ID" value="LOC106666373"/>
</dbReference>
<feature type="compositionally biased region" description="Acidic residues" evidence="6">
    <location>
        <begin position="66"/>
        <end position="78"/>
    </location>
</feature>
<feature type="compositionally biased region" description="Basic and acidic residues" evidence="6">
    <location>
        <begin position="97"/>
        <end position="106"/>
    </location>
</feature>
<feature type="compositionally biased region" description="Basic and acidic residues" evidence="6">
    <location>
        <begin position="254"/>
        <end position="264"/>
    </location>
</feature>
<feature type="domain" description="Pre-SET" evidence="8">
    <location>
        <begin position="950"/>
        <end position="1014"/>
    </location>
</feature>
<keyword evidence="3" id="KW-0489">Methyltransferase</keyword>
<dbReference type="GO" id="GO:0046974">
    <property type="term" value="F:histone H3K9 methyltransferase activity"/>
    <property type="evidence" value="ECO:0007669"/>
    <property type="project" value="TreeGrafter"/>
</dbReference>
<dbReference type="GO" id="GO:0000785">
    <property type="term" value="C:chromatin"/>
    <property type="evidence" value="ECO:0007669"/>
    <property type="project" value="TreeGrafter"/>
</dbReference>
<dbReference type="Pfam" id="PF05033">
    <property type="entry name" value="Pre-SET"/>
    <property type="match status" value="1"/>
</dbReference>
<keyword evidence="10" id="KW-1185">Reference proteome</keyword>
<evidence type="ECO:0000313" key="10">
    <source>
        <dbReference type="Proteomes" id="UP000494040"/>
    </source>
</evidence>
<evidence type="ECO:0000256" key="1">
    <source>
        <dbReference type="ARBA" id="ARBA00004286"/>
    </source>
</evidence>
<dbReference type="PANTHER" id="PTHR46307:SF4">
    <property type="entry name" value="G9A, ISOFORM B"/>
    <property type="match status" value="1"/>
</dbReference>
<feature type="compositionally biased region" description="Basic and acidic residues" evidence="6">
    <location>
        <begin position="56"/>
        <end position="65"/>
    </location>
</feature>
<dbReference type="PROSITE" id="PS50297">
    <property type="entry name" value="ANK_REP_REGION"/>
    <property type="match status" value="3"/>
</dbReference>
<dbReference type="PROSITE" id="PS50867">
    <property type="entry name" value="PRE_SET"/>
    <property type="match status" value="1"/>
</dbReference>
<dbReference type="InterPro" id="IPR043550">
    <property type="entry name" value="EHMT1/EHMT2"/>
</dbReference>
<feature type="repeat" description="ANK" evidence="5">
    <location>
        <begin position="663"/>
        <end position="691"/>
    </location>
</feature>
<dbReference type="InterPro" id="IPR001214">
    <property type="entry name" value="SET_dom"/>
</dbReference>
<dbReference type="GO" id="GO:0008270">
    <property type="term" value="F:zinc ion binding"/>
    <property type="evidence" value="ECO:0007669"/>
    <property type="project" value="InterPro"/>
</dbReference>
<reference evidence="9" key="1">
    <citation type="submission" date="2022-01" db="UniProtKB">
        <authorList>
            <consortium name="EnsemblMetazoa"/>
        </authorList>
    </citation>
    <scope>IDENTIFICATION</scope>
</reference>
<dbReference type="PANTHER" id="PTHR46307">
    <property type="entry name" value="G9A, ISOFORM B"/>
    <property type="match status" value="1"/>
</dbReference>
<feature type="compositionally biased region" description="Basic and acidic residues" evidence="6">
    <location>
        <begin position="186"/>
        <end position="195"/>
    </location>
</feature>
<feature type="compositionally biased region" description="Basic and acidic residues" evidence="6">
    <location>
        <begin position="298"/>
        <end position="315"/>
    </location>
</feature>
<dbReference type="InterPro" id="IPR046341">
    <property type="entry name" value="SET_dom_sf"/>
</dbReference>
<dbReference type="Gene3D" id="2.170.270.10">
    <property type="entry name" value="SET domain"/>
    <property type="match status" value="1"/>
</dbReference>
<evidence type="ECO:0000256" key="2">
    <source>
        <dbReference type="ARBA" id="ARBA00022454"/>
    </source>
</evidence>
<name>A0A8I6RP85_CIMLE</name>
<dbReference type="Pfam" id="PF12796">
    <property type="entry name" value="Ank_2"/>
    <property type="match status" value="2"/>
</dbReference>
<dbReference type="KEGG" id="clec:106666373"/>
<dbReference type="InterPro" id="IPR002110">
    <property type="entry name" value="Ankyrin_rpt"/>
</dbReference>
<dbReference type="PROSITE" id="PS50088">
    <property type="entry name" value="ANK_REPEAT"/>
    <property type="match status" value="6"/>
</dbReference>
<dbReference type="GO" id="GO:0005634">
    <property type="term" value="C:nucleus"/>
    <property type="evidence" value="ECO:0007669"/>
    <property type="project" value="InterPro"/>
</dbReference>
<feature type="compositionally biased region" description="Basic and acidic residues" evidence="6">
    <location>
        <begin position="118"/>
        <end position="132"/>
    </location>
</feature>
<dbReference type="GO" id="GO:0032259">
    <property type="term" value="P:methylation"/>
    <property type="evidence" value="ECO:0007669"/>
    <property type="project" value="UniProtKB-KW"/>
</dbReference>
<dbReference type="Pfam" id="PF00856">
    <property type="entry name" value="SET"/>
    <property type="match status" value="1"/>
</dbReference>
<dbReference type="GeneID" id="106666373"/>
<evidence type="ECO:0000256" key="4">
    <source>
        <dbReference type="ARBA" id="ARBA00022691"/>
    </source>
</evidence>
<feature type="repeat" description="ANK" evidence="5">
    <location>
        <begin position="828"/>
        <end position="860"/>
    </location>
</feature>
<accession>A0A8I6RP85</accession>
<dbReference type="SUPFAM" id="SSF48403">
    <property type="entry name" value="Ankyrin repeat"/>
    <property type="match status" value="1"/>
</dbReference>
<dbReference type="SMART" id="SM00248">
    <property type="entry name" value="ANK"/>
    <property type="match status" value="7"/>
</dbReference>
<dbReference type="RefSeq" id="XP_014249023.1">
    <property type="nucleotide sequence ID" value="XM_014393537.2"/>
</dbReference>
<dbReference type="GO" id="GO:0000122">
    <property type="term" value="P:negative regulation of transcription by RNA polymerase II"/>
    <property type="evidence" value="ECO:0007669"/>
    <property type="project" value="TreeGrafter"/>
</dbReference>
<dbReference type="OMA" id="PNHAGNC"/>
<dbReference type="CDD" id="cd20905">
    <property type="entry name" value="EHMT_ZBD"/>
    <property type="match status" value="1"/>
</dbReference>
<feature type="compositionally biased region" description="Basic residues" evidence="6">
    <location>
        <begin position="223"/>
        <end position="232"/>
    </location>
</feature>
<feature type="repeat" description="ANK" evidence="5">
    <location>
        <begin position="692"/>
        <end position="724"/>
    </location>
</feature>
<dbReference type="Pfam" id="PF13637">
    <property type="entry name" value="Ank_4"/>
    <property type="match status" value="1"/>
</dbReference>
<sequence length="1180" mass="135056">MMGEFTLHLDDLDDDLGEFEGPGSANSESDKVDSILIKKILYEMKSEFNKATGNANEEKTEPKEKDDEEEETIQDENVPEVQERINKNNEEEEERDEEVKEKGGVEEEKEDKEDETVENEKEHEELEEKVEKEEEEKEEDEEKDEEEEKDDEGKEEEEEKERRVEEEGKAVEDSNEKDEKEEELEEKVLSMDHVEGVSMFQQESKEETDSSQTATVIIEEPPKKRKRTRRTRQSVDLTLISDEPLEKRTRRHVRYSERFEEMAVKRSSRRTSKDFSRESVLQNAIARKEKSFSSLNPPDDKPQRRSTRLHEEPHRPQRKSIKTRSQGDSETYGTDLKRGSRATSEGSDLDDSSVEDFRHHRYSQRSMTGRHKEPNNSNILEDDQYSISEDVDAKPKIRETGNGMVVKHHPLLHSEWLQNRSELCECESLTIMRPSQGSLQLSDMCQAVDSFDDKFYICCNPIAAETVLLRPSKRTPYMQLCQLHIQRLFGHNACPPCGTFCTQGIFNICINHHVFHNDCTVSKEVFTSCPHCSTDKFALHRLRMENHKYPLFLPIQKPINRERMARISLQYGEKLNKPKSREDKILHEDSLLLSNGRVITAEGIPLPEIEQLKHYLKQPIGRSDVRYTYRNLYQAAKAGDVEKILIMIAEGMNPNREPGCLGALHAAAGSGFLAAVHILVQAGTNLDTLDKGQFTPLMAATLNGHNHIVRYLVKAGASLTVQGVDGMTALHFAAKLGNVEACHIMLTLISTPDSLVNIVDDGRWTALVWAAENRHSKVVRYLLENRADPHVRDGEMNIALHWSAYSGSMEITEDLLNYGSNINLSNAHGDTPLHIAARQSADECVTLLLARGARVDMMNKAGLTAKDCVINPDSYCLTIIELNLKINNIRLKFNSFPRILSNDISRGRENYPIQCINAVDDDPMPTNYTYITQNCFTSNITIDRTITSLDPCKCDDMCYTSGCMCGKISRKCWYDNKGKLSSDFNFEDPPMLFECSEACNCNIMICKNRVVQKGIKVKLQMVKTKDKSWAVITLCPIPKGSYVCEYVGEIISDCEADTREDDSYLFDLDNRDGGESYCLDARKYGNITRFINHSCLPNLSPVRVFIGHRDLHFPRIAMFAARDIEPYEELGYDYGEKFWVIKGKSFTCKCKEEMCKYSEDTIHETLERYNERMEMEESLT</sequence>
<feature type="compositionally biased region" description="Polar residues" evidence="6">
    <location>
        <begin position="323"/>
        <end position="332"/>
    </location>
</feature>
<dbReference type="PROSITE" id="PS50280">
    <property type="entry name" value="SET"/>
    <property type="match status" value="1"/>
</dbReference>
<keyword evidence="3" id="KW-0808">Transferase</keyword>
<feature type="compositionally biased region" description="Acidic residues" evidence="6">
    <location>
        <begin position="107"/>
        <end position="117"/>
    </location>
</feature>
<evidence type="ECO:0000256" key="6">
    <source>
        <dbReference type="SAM" id="MobiDB-lite"/>
    </source>
</evidence>
<dbReference type="InterPro" id="IPR007728">
    <property type="entry name" value="Pre-SET_dom"/>
</dbReference>
<feature type="repeat" description="ANK" evidence="5">
    <location>
        <begin position="795"/>
        <end position="827"/>
    </location>
</feature>
<feature type="compositionally biased region" description="Basic and acidic residues" evidence="6">
    <location>
        <begin position="160"/>
        <end position="178"/>
    </location>
</feature>
<feature type="domain" description="SET" evidence="7">
    <location>
        <begin position="1017"/>
        <end position="1135"/>
    </location>
</feature>
<dbReference type="EnsemblMetazoa" id="XM_014393536.2">
    <property type="protein sequence ID" value="XP_014249022.1"/>
    <property type="gene ID" value="LOC106666373"/>
</dbReference>
<dbReference type="Pfam" id="PF21533">
    <property type="entry name" value="EHMT1-2_CRR"/>
    <property type="match status" value="1"/>
</dbReference>
<dbReference type="AlphaFoldDB" id="A0A8I6RP85"/>
<organism evidence="9 10">
    <name type="scientific">Cimex lectularius</name>
    <name type="common">Bed bug</name>
    <name type="synonym">Acanthia lectularia</name>
    <dbReference type="NCBI Taxonomy" id="79782"/>
    <lineage>
        <taxon>Eukaryota</taxon>
        <taxon>Metazoa</taxon>
        <taxon>Ecdysozoa</taxon>
        <taxon>Arthropoda</taxon>
        <taxon>Hexapoda</taxon>
        <taxon>Insecta</taxon>
        <taxon>Pterygota</taxon>
        <taxon>Neoptera</taxon>
        <taxon>Paraneoptera</taxon>
        <taxon>Hemiptera</taxon>
        <taxon>Heteroptera</taxon>
        <taxon>Panheteroptera</taxon>
        <taxon>Cimicomorpha</taxon>
        <taxon>Cimicidae</taxon>
        <taxon>Cimex</taxon>
    </lineage>
</organism>
<evidence type="ECO:0000259" key="7">
    <source>
        <dbReference type="PROSITE" id="PS50280"/>
    </source>
</evidence>
<feature type="repeat" description="ANK" evidence="5">
    <location>
        <begin position="725"/>
        <end position="761"/>
    </location>
</feature>